<dbReference type="OrthoDB" id="3061861at2759"/>
<sequence length="78" mass="8809">MPEDPEISVIIHQILAKIVQLAKKEGKAPMAYLRLFSWCFTLGTKAKPYSSISVDNSRYTESFDSDDDSYVPNAFDMS</sequence>
<evidence type="ECO:0000313" key="1">
    <source>
        <dbReference type="EMBL" id="EDR01611.1"/>
    </source>
</evidence>
<dbReference type="RefSeq" id="XP_001887687.1">
    <property type="nucleotide sequence ID" value="XM_001887652.1"/>
</dbReference>
<dbReference type="GeneID" id="6083364"/>
<protein>
    <submittedName>
        <fullName evidence="1">Predicted protein</fullName>
    </submittedName>
</protein>
<reference evidence="1 2" key="1">
    <citation type="journal article" date="2008" name="Nature">
        <title>The genome of Laccaria bicolor provides insights into mycorrhizal symbiosis.</title>
        <authorList>
            <person name="Martin F."/>
            <person name="Aerts A."/>
            <person name="Ahren D."/>
            <person name="Brun A."/>
            <person name="Danchin E.G.J."/>
            <person name="Duchaussoy F."/>
            <person name="Gibon J."/>
            <person name="Kohler A."/>
            <person name="Lindquist E."/>
            <person name="Pereda V."/>
            <person name="Salamov A."/>
            <person name="Shapiro H.J."/>
            <person name="Wuyts J."/>
            <person name="Blaudez D."/>
            <person name="Buee M."/>
            <person name="Brokstein P."/>
            <person name="Canbaeck B."/>
            <person name="Cohen D."/>
            <person name="Courty P.E."/>
            <person name="Coutinho P.M."/>
            <person name="Delaruelle C."/>
            <person name="Detter J.C."/>
            <person name="Deveau A."/>
            <person name="DiFazio S."/>
            <person name="Duplessis S."/>
            <person name="Fraissinet-Tachet L."/>
            <person name="Lucic E."/>
            <person name="Frey-Klett P."/>
            <person name="Fourrey C."/>
            <person name="Feussner I."/>
            <person name="Gay G."/>
            <person name="Grimwood J."/>
            <person name="Hoegger P.J."/>
            <person name="Jain P."/>
            <person name="Kilaru S."/>
            <person name="Labbe J."/>
            <person name="Lin Y.C."/>
            <person name="Legue V."/>
            <person name="Le Tacon F."/>
            <person name="Marmeisse R."/>
            <person name="Melayah D."/>
            <person name="Montanini B."/>
            <person name="Muratet M."/>
            <person name="Nehls U."/>
            <person name="Niculita-Hirzel H."/>
            <person name="Oudot-Le Secq M.P."/>
            <person name="Peter M."/>
            <person name="Quesneville H."/>
            <person name="Rajashekar B."/>
            <person name="Reich M."/>
            <person name="Rouhier N."/>
            <person name="Schmutz J."/>
            <person name="Yin T."/>
            <person name="Chalot M."/>
            <person name="Henrissat B."/>
            <person name="Kuees U."/>
            <person name="Lucas S."/>
            <person name="Van de Peer Y."/>
            <person name="Podila G.K."/>
            <person name="Polle A."/>
            <person name="Pukkila P.J."/>
            <person name="Richardson P.M."/>
            <person name="Rouze P."/>
            <person name="Sanders I.R."/>
            <person name="Stajich J.E."/>
            <person name="Tunlid A."/>
            <person name="Tuskan G."/>
            <person name="Grigoriev I.V."/>
        </authorList>
    </citation>
    <scope>NUCLEOTIDE SEQUENCE [LARGE SCALE GENOMIC DNA]</scope>
    <source>
        <strain evidence="2">S238N-H82 / ATCC MYA-4686</strain>
    </source>
</reference>
<gene>
    <name evidence="1" type="ORF">LACBIDRAFT_310677</name>
</gene>
<dbReference type="InParanoid" id="B0DUV8"/>
<name>B0DUV8_LACBS</name>
<dbReference type="HOGENOM" id="CLU_2622441_0_0_1"/>
<organism evidence="2">
    <name type="scientific">Laccaria bicolor (strain S238N-H82 / ATCC MYA-4686)</name>
    <name type="common">Bicoloured deceiver</name>
    <name type="synonym">Laccaria laccata var. bicolor</name>
    <dbReference type="NCBI Taxonomy" id="486041"/>
    <lineage>
        <taxon>Eukaryota</taxon>
        <taxon>Fungi</taxon>
        <taxon>Dikarya</taxon>
        <taxon>Basidiomycota</taxon>
        <taxon>Agaricomycotina</taxon>
        <taxon>Agaricomycetes</taxon>
        <taxon>Agaricomycetidae</taxon>
        <taxon>Agaricales</taxon>
        <taxon>Agaricineae</taxon>
        <taxon>Hydnangiaceae</taxon>
        <taxon>Laccaria</taxon>
    </lineage>
</organism>
<dbReference type="KEGG" id="lbc:LACBIDRAFT_310677"/>
<keyword evidence="2" id="KW-1185">Reference proteome</keyword>
<evidence type="ECO:0000313" key="2">
    <source>
        <dbReference type="Proteomes" id="UP000001194"/>
    </source>
</evidence>
<accession>B0DUV8</accession>
<dbReference type="EMBL" id="DS547137">
    <property type="protein sequence ID" value="EDR01611.1"/>
    <property type="molecule type" value="Genomic_DNA"/>
</dbReference>
<dbReference type="Proteomes" id="UP000001194">
    <property type="component" value="Unassembled WGS sequence"/>
</dbReference>
<dbReference type="AlphaFoldDB" id="B0DUV8"/>
<proteinExistence type="predicted"/>